<feature type="compositionally biased region" description="Low complexity" evidence="1">
    <location>
        <begin position="49"/>
        <end position="65"/>
    </location>
</feature>
<sequence>MNPVSLALPPLRRAAALVLLGALALGGAAGCSTAADSAPRTPQEQPQESTPTGTPTATPTPTSASTATDVGWVQLMTPMNQQAVKLLTLAAARAAEPRVRDFAVRLRTGQEAELDRLRALLTRMGLPGTDVHAGHDMPGMVTVRDLEAARAAEGAAFDRLVLVQIRDHLRQSAQVSRSEITSGGRADARELAAALVTAREASLAELERLPGAGRALG</sequence>
<accession>A0A7K3S2B6</accession>
<dbReference type="PANTHER" id="PTHR36933">
    <property type="entry name" value="SLL0788 PROTEIN"/>
    <property type="match status" value="1"/>
</dbReference>
<evidence type="ECO:0000313" key="4">
    <source>
        <dbReference type="EMBL" id="NEC21499.1"/>
    </source>
</evidence>
<feature type="domain" description="DUF305" evidence="3">
    <location>
        <begin position="69"/>
        <end position="208"/>
    </location>
</feature>
<dbReference type="AlphaFoldDB" id="A0A7K3S2B6"/>
<feature type="signal peptide" evidence="2">
    <location>
        <begin position="1"/>
        <end position="34"/>
    </location>
</feature>
<dbReference type="RefSeq" id="WP_164205672.1">
    <property type="nucleotide sequence ID" value="NZ_JAAGMP010001102.1"/>
</dbReference>
<evidence type="ECO:0000256" key="2">
    <source>
        <dbReference type="SAM" id="SignalP"/>
    </source>
</evidence>
<proteinExistence type="predicted"/>
<dbReference type="InterPro" id="IPR005183">
    <property type="entry name" value="DUF305_CopM-like"/>
</dbReference>
<organism evidence="4 5">
    <name type="scientific">Streptomyces parvus</name>
    <dbReference type="NCBI Taxonomy" id="66428"/>
    <lineage>
        <taxon>Bacteria</taxon>
        <taxon>Bacillati</taxon>
        <taxon>Actinomycetota</taxon>
        <taxon>Actinomycetes</taxon>
        <taxon>Kitasatosporales</taxon>
        <taxon>Streptomycetaceae</taxon>
        <taxon>Streptomyces</taxon>
    </lineage>
</organism>
<evidence type="ECO:0000256" key="1">
    <source>
        <dbReference type="SAM" id="MobiDB-lite"/>
    </source>
</evidence>
<dbReference type="Proteomes" id="UP000469670">
    <property type="component" value="Unassembled WGS sequence"/>
</dbReference>
<dbReference type="InterPro" id="IPR012347">
    <property type="entry name" value="Ferritin-like"/>
</dbReference>
<evidence type="ECO:0000313" key="5">
    <source>
        <dbReference type="Proteomes" id="UP000469670"/>
    </source>
</evidence>
<name>A0A7K3S2B6_9ACTN</name>
<dbReference type="PANTHER" id="PTHR36933:SF1">
    <property type="entry name" value="SLL0788 PROTEIN"/>
    <property type="match status" value="1"/>
</dbReference>
<comment type="caution">
    <text evidence="4">The sequence shown here is derived from an EMBL/GenBank/DDBJ whole genome shotgun (WGS) entry which is preliminary data.</text>
</comment>
<dbReference type="Pfam" id="PF03713">
    <property type="entry name" value="DUF305"/>
    <property type="match status" value="1"/>
</dbReference>
<dbReference type="Gene3D" id="1.20.1260.10">
    <property type="match status" value="1"/>
</dbReference>
<feature type="chain" id="PRO_5029469430" evidence="2">
    <location>
        <begin position="35"/>
        <end position="217"/>
    </location>
</feature>
<gene>
    <name evidence="4" type="ORF">G3I50_25120</name>
</gene>
<protein>
    <submittedName>
        <fullName evidence="4">DUF305 domain-containing protein</fullName>
    </submittedName>
</protein>
<dbReference type="EMBL" id="JAAGMP010001102">
    <property type="protein sequence ID" value="NEC21499.1"/>
    <property type="molecule type" value="Genomic_DNA"/>
</dbReference>
<evidence type="ECO:0000259" key="3">
    <source>
        <dbReference type="Pfam" id="PF03713"/>
    </source>
</evidence>
<feature type="region of interest" description="Disordered" evidence="1">
    <location>
        <begin position="31"/>
        <end position="65"/>
    </location>
</feature>
<keyword evidence="2" id="KW-0732">Signal</keyword>
<reference evidence="4 5" key="1">
    <citation type="submission" date="2020-01" db="EMBL/GenBank/DDBJ databases">
        <title>Insect and environment-associated Actinomycetes.</title>
        <authorList>
            <person name="Currrie C."/>
            <person name="Chevrette M."/>
            <person name="Carlson C."/>
            <person name="Stubbendieck R."/>
            <person name="Wendt-Pienkowski E."/>
        </authorList>
    </citation>
    <scope>NUCLEOTIDE SEQUENCE [LARGE SCALE GENOMIC DNA]</scope>
    <source>
        <strain evidence="4 5">SID7590</strain>
    </source>
</reference>